<name>V5F282_PHOLE</name>
<proteinExistence type="predicted"/>
<evidence type="ECO:0000313" key="1">
    <source>
        <dbReference type="EMBL" id="GAD31310.1"/>
    </source>
</evidence>
<organism evidence="1 2">
    <name type="scientific">Photobacterium leiognathi lrivu.4.1</name>
    <dbReference type="NCBI Taxonomy" id="1248232"/>
    <lineage>
        <taxon>Bacteria</taxon>
        <taxon>Pseudomonadati</taxon>
        <taxon>Pseudomonadota</taxon>
        <taxon>Gammaproteobacteria</taxon>
        <taxon>Vibrionales</taxon>
        <taxon>Vibrionaceae</taxon>
        <taxon>Photobacterium</taxon>
    </lineage>
</organism>
<dbReference type="Proteomes" id="UP000030675">
    <property type="component" value="Unassembled WGS sequence"/>
</dbReference>
<protein>
    <submittedName>
        <fullName evidence="1">Uncharacterized protein</fullName>
    </submittedName>
</protein>
<dbReference type="EMBL" id="DF196820">
    <property type="protein sequence ID" value="GAD31310.1"/>
    <property type="molecule type" value="Genomic_DNA"/>
</dbReference>
<dbReference type="HOGENOM" id="CLU_2975337_0_0_6"/>
<reference evidence="2" key="1">
    <citation type="submission" date="2012-12" db="EMBL/GenBank/DDBJ databases">
        <title>Genome Sequence of Photobacterium leiognathi lrivu.4.1.</title>
        <authorList>
            <person name="Urbanczyk H."/>
            <person name="Ogura Y."/>
            <person name="Hayashi T."/>
            <person name="Dunlap P.V."/>
        </authorList>
    </citation>
    <scope>NUCLEOTIDE SEQUENCE [LARGE SCALE GENOMIC DNA]</scope>
    <source>
        <strain evidence="2">lrivu.4.1</strain>
    </source>
</reference>
<dbReference type="AlphaFoldDB" id="V5F282"/>
<accession>V5F282</accession>
<sequence length="58" mass="6623">MPDNFMASVEPYKAAFYQCYSYRLTMRITDTLTAQFKPDTALLGWSEATNYTIVTAIT</sequence>
<evidence type="ECO:0000313" key="2">
    <source>
        <dbReference type="Proteomes" id="UP000030675"/>
    </source>
</evidence>
<gene>
    <name evidence="1" type="ORF">PLEI_2968</name>
</gene>